<accession>A0A4V1C6T5</accession>
<feature type="compositionally biased region" description="Basic and acidic residues" evidence="1">
    <location>
        <begin position="56"/>
        <end position="65"/>
    </location>
</feature>
<name>A0A4V1C6T5_PYROR</name>
<protein>
    <submittedName>
        <fullName evidence="2">Uncharacterized protein</fullName>
    </submittedName>
</protein>
<evidence type="ECO:0000313" key="3">
    <source>
        <dbReference type="Proteomes" id="UP000294847"/>
    </source>
</evidence>
<feature type="region of interest" description="Disordered" evidence="1">
    <location>
        <begin position="40"/>
        <end position="66"/>
    </location>
</feature>
<organism evidence="2 3">
    <name type="scientific">Pyricularia oryzae</name>
    <name type="common">Rice blast fungus</name>
    <name type="synonym">Magnaporthe oryzae</name>
    <dbReference type="NCBI Taxonomy" id="318829"/>
    <lineage>
        <taxon>Eukaryota</taxon>
        <taxon>Fungi</taxon>
        <taxon>Dikarya</taxon>
        <taxon>Ascomycota</taxon>
        <taxon>Pezizomycotina</taxon>
        <taxon>Sordariomycetes</taxon>
        <taxon>Sordariomycetidae</taxon>
        <taxon>Magnaporthales</taxon>
        <taxon>Pyriculariaceae</taxon>
        <taxon>Pyricularia</taxon>
    </lineage>
</organism>
<reference evidence="2 3" key="1">
    <citation type="journal article" date="2019" name="Mol. Biol. Evol.">
        <title>Blast fungal genomes show frequent chromosomal changes, gene gains and losses, and effector gene turnover.</title>
        <authorList>
            <person name="Gomez Luciano L.B."/>
            <person name="Jason Tsai I."/>
            <person name="Chuma I."/>
            <person name="Tosa Y."/>
            <person name="Chen Y.H."/>
            <person name="Li J.Y."/>
            <person name="Li M.Y."/>
            <person name="Jade Lu M.Y."/>
            <person name="Nakayashiki H."/>
            <person name="Li W.H."/>
        </authorList>
    </citation>
    <scope>NUCLEOTIDE SEQUENCE [LARGE SCALE GENOMIC DNA]</scope>
    <source>
        <strain evidence="2">MZ5-1-6</strain>
    </source>
</reference>
<feature type="compositionally biased region" description="Polar residues" evidence="1">
    <location>
        <begin position="477"/>
        <end position="499"/>
    </location>
</feature>
<evidence type="ECO:0000313" key="2">
    <source>
        <dbReference type="EMBL" id="QBZ61008.1"/>
    </source>
</evidence>
<feature type="region of interest" description="Disordered" evidence="1">
    <location>
        <begin position="475"/>
        <end position="499"/>
    </location>
</feature>
<gene>
    <name evidence="2" type="ORF">PoMZ_07954</name>
</gene>
<dbReference type="Proteomes" id="UP000294847">
    <property type="component" value="Chromosome 4"/>
</dbReference>
<sequence length="584" mass="65800">MSKAATDIARRPALSHRRAASCYEHMRVCSLYGSYDQLRTQGVSKPPTADITPQKKQPEMRHDSPKIGPCQEYYRLASGSLEAPQVTDVPCPRTLLRNSRGERLELTEEMMSAYHILRGPRPVSRKGPLLDQMQTDAGLFSFGGSEVSSSSDSTLASSSGFSGFVHNLSSPFHTTIITPPDDADDRYSNLSDRTITCNIRRSPEKRAVLHQPFIKTKGHEVKAEVIGDPWKCGPIDTSRYKLPPAEASENKPQNGEDCKCDLHPSMISPETFLAWSEGAQLWDTDILHQESRSREPEKPVRMRPSTPLQLLEKGCPDESTDSRSLLAYEEQYDQEDGERMSPYYKVPSNPSILWESRPVTPEMMYHYFPYGEFDRMDPVAGQACRDASLGSIPKFGVEDTSPVDGEIFSEGEIDQVLNTHRGPIFDDITAAKYKEAIRTLEEHLTFSDQQESQLEQQNKVQRQLLRSLELKLASLQPNSTGDGSGSGSPAVSETETCYSPVSAQRRARILQHMATRLRENMWQHNCRREAIAAARRENALLRLQVGQVEERLRAVSAQKAALWAGQDQWRAPTPARQYWQWQCQ</sequence>
<proteinExistence type="predicted"/>
<dbReference type="AlphaFoldDB" id="A0A4V1C6T5"/>
<dbReference type="EMBL" id="CP034207">
    <property type="protein sequence ID" value="QBZ61008.1"/>
    <property type="molecule type" value="Genomic_DNA"/>
</dbReference>
<evidence type="ECO:0000256" key="1">
    <source>
        <dbReference type="SAM" id="MobiDB-lite"/>
    </source>
</evidence>